<evidence type="ECO:0000256" key="1">
    <source>
        <dbReference type="ARBA" id="ARBA00004236"/>
    </source>
</evidence>
<dbReference type="InterPro" id="IPR050823">
    <property type="entry name" value="Plant_Ser_Thr_Prot_Kinase"/>
</dbReference>
<protein>
    <recommendedName>
        <fullName evidence="3">Protein kinase domain-containing protein</fullName>
    </recommendedName>
</protein>
<dbReference type="GO" id="GO:0004672">
    <property type="term" value="F:protein kinase activity"/>
    <property type="evidence" value="ECO:0007669"/>
    <property type="project" value="InterPro"/>
</dbReference>
<keyword evidence="2" id="KW-1003">Cell membrane</keyword>
<evidence type="ECO:0000256" key="2">
    <source>
        <dbReference type="ARBA" id="ARBA00022475"/>
    </source>
</evidence>
<evidence type="ECO:0000259" key="3">
    <source>
        <dbReference type="PROSITE" id="PS50011"/>
    </source>
</evidence>
<accession>A0AAV0DB21</accession>
<name>A0AAV0DB21_9ASTE</name>
<dbReference type="Proteomes" id="UP001152523">
    <property type="component" value="Unassembled WGS sequence"/>
</dbReference>
<gene>
    <name evidence="4" type="ORF">CEPIT_LOCUS14002</name>
</gene>
<evidence type="ECO:0000313" key="4">
    <source>
        <dbReference type="EMBL" id="CAH9097290.1"/>
    </source>
</evidence>
<dbReference type="PROSITE" id="PS50011">
    <property type="entry name" value="PROTEIN_KINASE_DOM"/>
    <property type="match status" value="1"/>
</dbReference>
<reference evidence="4" key="1">
    <citation type="submission" date="2022-07" db="EMBL/GenBank/DDBJ databases">
        <authorList>
            <person name="Macas J."/>
            <person name="Novak P."/>
            <person name="Neumann P."/>
        </authorList>
    </citation>
    <scope>NUCLEOTIDE SEQUENCE</scope>
</reference>
<dbReference type="InterPro" id="IPR001245">
    <property type="entry name" value="Ser-Thr/Tyr_kinase_cat_dom"/>
</dbReference>
<feature type="domain" description="Protein kinase" evidence="3">
    <location>
        <begin position="89"/>
        <end position="369"/>
    </location>
</feature>
<dbReference type="EMBL" id="CAMAPF010000093">
    <property type="protein sequence ID" value="CAH9097290.1"/>
    <property type="molecule type" value="Genomic_DNA"/>
</dbReference>
<evidence type="ECO:0000313" key="5">
    <source>
        <dbReference type="Proteomes" id="UP001152523"/>
    </source>
</evidence>
<sequence>MAEQEASQQFLTELEALRYEPYYYQEDNILKSPYMPNPALYKYLNLDPLFKQFRTNAESFREINKIAGRDLDNVKYCNFPMLNEITNGFKKENFIAKTLFGSLYRGTIVQQGSRNRQVLVKTWDFYRTHSGVGNAYYAVYPSTFYAEIKLLLQKELGGHDNVVNMIGYCLEKKLAVIYDGKANKVLSQLLKSDNFDWDGRMKVALQLAKFLEWLHAKHIILGAISADSILVDEEYNVAFFELGLTKCVLDSRKGESTGGLKMSYAQFAAAEDKSGIADTWTCKSDVFAYGSVLSLLIRKEYYGNGNYSSARAFALQDFKKNQILVNRDFQVDEADAYQITELTLKCLEPDPDNRVDMGHVVHFLEQLALDHIAKKQKLN</sequence>
<dbReference type="Pfam" id="PF07714">
    <property type="entry name" value="PK_Tyr_Ser-Thr"/>
    <property type="match status" value="1"/>
</dbReference>
<dbReference type="InterPro" id="IPR000719">
    <property type="entry name" value="Prot_kinase_dom"/>
</dbReference>
<proteinExistence type="predicted"/>
<dbReference type="GO" id="GO:0005886">
    <property type="term" value="C:plasma membrane"/>
    <property type="evidence" value="ECO:0007669"/>
    <property type="project" value="UniProtKB-SubCell"/>
</dbReference>
<comment type="caution">
    <text evidence="4">The sequence shown here is derived from an EMBL/GenBank/DDBJ whole genome shotgun (WGS) entry which is preliminary data.</text>
</comment>
<dbReference type="InterPro" id="IPR011009">
    <property type="entry name" value="Kinase-like_dom_sf"/>
</dbReference>
<dbReference type="GO" id="GO:0005524">
    <property type="term" value="F:ATP binding"/>
    <property type="evidence" value="ECO:0007669"/>
    <property type="project" value="InterPro"/>
</dbReference>
<keyword evidence="5" id="KW-1185">Reference proteome</keyword>
<keyword evidence="2" id="KW-0472">Membrane</keyword>
<dbReference type="PANTHER" id="PTHR45621">
    <property type="entry name" value="OS01G0588500 PROTEIN-RELATED"/>
    <property type="match status" value="1"/>
</dbReference>
<comment type="subcellular location">
    <subcellularLocation>
        <location evidence="1">Cell membrane</location>
    </subcellularLocation>
</comment>
<dbReference type="SUPFAM" id="SSF56112">
    <property type="entry name" value="Protein kinase-like (PK-like)"/>
    <property type="match status" value="1"/>
</dbReference>
<dbReference type="AlphaFoldDB" id="A0AAV0DB21"/>
<organism evidence="4 5">
    <name type="scientific">Cuscuta epithymum</name>
    <dbReference type="NCBI Taxonomy" id="186058"/>
    <lineage>
        <taxon>Eukaryota</taxon>
        <taxon>Viridiplantae</taxon>
        <taxon>Streptophyta</taxon>
        <taxon>Embryophyta</taxon>
        <taxon>Tracheophyta</taxon>
        <taxon>Spermatophyta</taxon>
        <taxon>Magnoliopsida</taxon>
        <taxon>eudicotyledons</taxon>
        <taxon>Gunneridae</taxon>
        <taxon>Pentapetalae</taxon>
        <taxon>asterids</taxon>
        <taxon>lamiids</taxon>
        <taxon>Solanales</taxon>
        <taxon>Convolvulaceae</taxon>
        <taxon>Cuscuteae</taxon>
        <taxon>Cuscuta</taxon>
        <taxon>Cuscuta subgen. Cuscuta</taxon>
    </lineage>
</organism>
<dbReference type="Gene3D" id="1.10.510.10">
    <property type="entry name" value="Transferase(Phosphotransferase) domain 1"/>
    <property type="match status" value="1"/>
</dbReference>
<dbReference type="Gene3D" id="3.30.200.20">
    <property type="entry name" value="Phosphorylase Kinase, domain 1"/>
    <property type="match status" value="1"/>
</dbReference>